<accession>A0A8X6Y583</accession>
<organism evidence="2 3">
    <name type="scientific">Trichonephila inaurata madagascariensis</name>
    <dbReference type="NCBI Taxonomy" id="2747483"/>
    <lineage>
        <taxon>Eukaryota</taxon>
        <taxon>Metazoa</taxon>
        <taxon>Ecdysozoa</taxon>
        <taxon>Arthropoda</taxon>
        <taxon>Chelicerata</taxon>
        <taxon>Arachnida</taxon>
        <taxon>Araneae</taxon>
        <taxon>Araneomorphae</taxon>
        <taxon>Entelegynae</taxon>
        <taxon>Araneoidea</taxon>
        <taxon>Nephilidae</taxon>
        <taxon>Trichonephila</taxon>
        <taxon>Trichonephila inaurata</taxon>
    </lineage>
</organism>
<gene>
    <name evidence="2" type="ORF">TNIN_237011</name>
</gene>
<dbReference type="EMBL" id="BMAV01015742">
    <property type="protein sequence ID" value="GFY65903.1"/>
    <property type="molecule type" value="Genomic_DNA"/>
</dbReference>
<reference evidence="2" key="1">
    <citation type="submission" date="2020-08" db="EMBL/GenBank/DDBJ databases">
        <title>Multicomponent nature underlies the extraordinary mechanical properties of spider dragline silk.</title>
        <authorList>
            <person name="Kono N."/>
            <person name="Nakamura H."/>
            <person name="Mori M."/>
            <person name="Yoshida Y."/>
            <person name="Ohtoshi R."/>
            <person name="Malay A.D."/>
            <person name="Moran D.A.P."/>
            <person name="Tomita M."/>
            <person name="Numata K."/>
            <person name="Arakawa K."/>
        </authorList>
    </citation>
    <scope>NUCLEOTIDE SEQUENCE</scope>
</reference>
<dbReference type="AlphaFoldDB" id="A0A8X6Y583"/>
<comment type="caution">
    <text evidence="2">The sequence shown here is derived from an EMBL/GenBank/DDBJ whole genome shotgun (WGS) entry which is preliminary data.</text>
</comment>
<keyword evidence="1" id="KW-1133">Transmembrane helix</keyword>
<name>A0A8X6Y583_9ARAC</name>
<keyword evidence="1" id="KW-0472">Membrane</keyword>
<evidence type="ECO:0000256" key="1">
    <source>
        <dbReference type="SAM" id="Phobius"/>
    </source>
</evidence>
<evidence type="ECO:0000313" key="2">
    <source>
        <dbReference type="EMBL" id="GFY65903.1"/>
    </source>
</evidence>
<sequence>MPELKRSYPIKPAITLLGSKCRQAGATPYTQQRRPARPIQTDQIRPVQTYAIDGYSLNLIFLLWSILISFLSLEHRPLNVSRVQPTI</sequence>
<feature type="transmembrane region" description="Helical" evidence="1">
    <location>
        <begin position="55"/>
        <end position="73"/>
    </location>
</feature>
<keyword evidence="3" id="KW-1185">Reference proteome</keyword>
<protein>
    <submittedName>
        <fullName evidence="2">Uncharacterized protein</fullName>
    </submittedName>
</protein>
<keyword evidence="1" id="KW-0812">Transmembrane</keyword>
<proteinExistence type="predicted"/>
<evidence type="ECO:0000313" key="3">
    <source>
        <dbReference type="Proteomes" id="UP000886998"/>
    </source>
</evidence>
<dbReference type="Proteomes" id="UP000886998">
    <property type="component" value="Unassembled WGS sequence"/>
</dbReference>